<dbReference type="InParanoid" id="A0A668AGP2"/>
<dbReference type="InterPro" id="IPR014729">
    <property type="entry name" value="Rossmann-like_a/b/a_fold"/>
</dbReference>
<dbReference type="Proteomes" id="UP000472263">
    <property type="component" value="Chromosome 22"/>
</dbReference>
<name>A0A668AGP2_9TELE</name>
<evidence type="ECO:0000256" key="5">
    <source>
        <dbReference type="ARBA" id="ARBA00022840"/>
    </source>
</evidence>
<evidence type="ECO:0000256" key="6">
    <source>
        <dbReference type="ARBA" id="ARBA00022917"/>
    </source>
</evidence>
<dbReference type="EC" id="6.1.1.2" evidence="2"/>
<dbReference type="InterPro" id="IPR002305">
    <property type="entry name" value="aa-tRNA-synth_Ic"/>
</dbReference>
<dbReference type="GO" id="GO:0006436">
    <property type="term" value="P:tryptophanyl-tRNA aminoacylation"/>
    <property type="evidence" value="ECO:0007669"/>
    <property type="project" value="InterPro"/>
</dbReference>
<keyword evidence="6 9" id="KW-0648">Protein biosynthesis</keyword>
<evidence type="ECO:0000256" key="4">
    <source>
        <dbReference type="ARBA" id="ARBA00022741"/>
    </source>
</evidence>
<dbReference type="PANTHER" id="PTHR10055">
    <property type="entry name" value="TRYPTOPHANYL-TRNA SYNTHETASE"/>
    <property type="match status" value="1"/>
</dbReference>
<dbReference type="FunFam" id="3.40.50.620:FF:000654">
    <property type="entry name" value="Protein CBR-WARS-1"/>
    <property type="match status" value="1"/>
</dbReference>
<dbReference type="GO" id="GO:0005737">
    <property type="term" value="C:cytoplasm"/>
    <property type="evidence" value="ECO:0007669"/>
    <property type="project" value="TreeGrafter"/>
</dbReference>
<keyword evidence="7 9" id="KW-0030">Aminoacyl-tRNA synthetase</keyword>
<dbReference type="PANTHER" id="PTHR10055:SF1">
    <property type="entry name" value="TRYPTOPHAN--TRNA LIGASE, CYTOPLASMIC"/>
    <property type="match status" value="1"/>
</dbReference>
<evidence type="ECO:0000256" key="9">
    <source>
        <dbReference type="RuleBase" id="RU363036"/>
    </source>
</evidence>
<reference evidence="10" key="1">
    <citation type="submission" date="2019-06" db="EMBL/GenBank/DDBJ databases">
        <authorList>
            <consortium name="Wellcome Sanger Institute Data Sharing"/>
        </authorList>
    </citation>
    <scope>NUCLEOTIDE SEQUENCE [LARGE SCALE GENOMIC DNA]</scope>
</reference>
<keyword evidence="4 9" id="KW-0547">Nucleotide-binding</keyword>
<sequence>MDVRLQCGYSRAQRAASYAFLFHVIIWCQLCPPHPLPSCRRWLQDVFDIPLVIQMTDDEKYLWKDITLEESHYYAVENAKDIIACAHPRFTNNVVKIQKHVTFNQVKGIFGFTDSDSIGKISFPAIQAAPSFSNSFPQIFGSKTDVPCLIPCAIDQDPYFRMTRDVAPRIGYPKPALLHSTFFPALQGAQTKMSASDPNSSIFLTDTPKQIKDKVIYLEKDSPRQ</sequence>
<protein>
    <recommendedName>
        <fullName evidence="2">tryptophan--tRNA ligase</fullName>
        <ecNumber evidence="2">6.1.1.2</ecNumber>
    </recommendedName>
    <alternativeName>
        <fullName evidence="8">Tryptophanyl-tRNA synthetase</fullName>
    </alternativeName>
</protein>
<reference evidence="10" key="3">
    <citation type="submission" date="2025-09" db="UniProtKB">
        <authorList>
            <consortium name="Ensembl"/>
        </authorList>
    </citation>
    <scope>IDENTIFICATION</scope>
</reference>
<comment type="similarity">
    <text evidence="1 9">Belongs to the class-I aminoacyl-tRNA synthetase family.</text>
</comment>
<dbReference type="AlphaFoldDB" id="A0A668AGP2"/>
<proteinExistence type="inferred from homology"/>
<dbReference type="GO" id="GO:0005524">
    <property type="term" value="F:ATP binding"/>
    <property type="evidence" value="ECO:0007669"/>
    <property type="project" value="UniProtKB-KW"/>
</dbReference>
<reference evidence="10" key="2">
    <citation type="submission" date="2025-08" db="UniProtKB">
        <authorList>
            <consortium name="Ensembl"/>
        </authorList>
    </citation>
    <scope>IDENTIFICATION</scope>
</reference>
<dbReference type="GeneTree" id="ENSGT00940000153724"/>
<dbReference type="Gene3D" id="1.10.240.10">
    <property type="entry name" value="Tyrosyl-Transfer RNA Synthetase"/>
    <property type="match status" value="1"/>
</dbReference>
<accession>A0A668AGP2</accession>
<dbReference type="InterPro" id="IPR002306">
    <property type="entry name" value="Trp-tRNA-ligase"/>
</dbReference>
<evidence type="ECO:0000313" key="10">
    <source>
        <dbReference type="Ensembl" id="ENSMMDP00005050368.1"/>
    </source>
</evidence>
<dbReference type="Ensembl" id="ENSMMDT00005051362.1">
    <property type="protein sequence ID" value="ENSMMDP00005050368.1"/>
    <property type="gene ID" value="ENSMMDG00005022861.1"/>
</dbReference>
<evidence type="ECO:0000256" key="2">
    <source>
        <dbReference type="ARBA" id="ARBA00013161"/>
    </source>
</evidence>
<evidence type="ECO:0000256" key="7">
    <source>
        <dbReference type="ARBA" id="ARBA00023146"/>
    </source>
</evidence>
<evidence type="ECO:0000256" key="8">
    <source>
        <dbReference type="ARBA" id="ARBA00030268"/>
    </source>
</evidence>
<dbReference type="Gene3D" id="3.40.50.620">
    <property type="entry name" value="HUPs"/>
    <property type="match status" value="1"/>
</dbReference>
<evidence type="ECO:0000256" key="1">
    <source>
        <dbReference type="ARBA" id="ARBA00005594"/>
    </source>
</evidence>
<dbReference type="Pfam" id="PF00579">
    <property type="entry name" value="tRNA-synt_1b"/>
    <property type="match status" value="1"/>
</dbReference>
<keyword evidence="11" id="KW-1185">Reference proteome</keyword>
<dbReference type="SUPFAM" id="SSF52374">
    <property type="entry name" value="Nucleotidylyl transferase"/>
    <property type="match status" value="1"/>
</dbReference>
<evidence type="ECO:0000256" key="3">
    <source>
        <dbReference type="ARBA" id="ARBA00022598"/>
    </source>
</evidence>
<gene>
    <name evidence="10" type="primary">WARS1</name>
</gene>
<organism evidence="10 11">
    <name type="scientific">Myripristis murdjan</name>
    <name type="common">pinecone soldierfish</name>
    <dbReference type="NCBI Taxonomy" id="586833"/>
    <lineage>
        <taxon>Eukaryota</taxon>
        <taxon>Metazoa</taxon>
        <taxon>Chordata</taxon>
        <taxon>Craniata</taxon>
        <taxon>Vertebrata</taxon>
        <taxon>Euteleostomi</taxon>
        <taxon>Actinopterygii</taxon>
        <taxon>Neopterygii</taxon>
        <taxon>Teleostei</taxon>
        <taxon>Neoteleostei</taxon>
        <taxon>Acanthomorphata</taxon>
        <taxon>Holocentriformes</taxon>
        <taxon>Holocentridae</taxon>
        <taxon>Myripristis</taxon>
    </lineage>
</organism>
<evidence type="ECO:0000313" key="11">
    <source>
        <dbReference type="Proteomes" id="UP000472263"/>
    </source>
</evidence>
<dbReference type="PRINTS" id="PR01039">
    <property type="entry name" value="TRNASYNTHTRP"/>
</dbReference>
<keyword evidence="5 9" id="KW-0067">ATP-binding</keyword>
<dbReference type="GO" id="GO:0004830">
    <property type="term" value="F:tryptophan-tRNA ligase activity"/>
    <property type="evidence" value="ECO:0007669"/>
    <property type="project" value="UniProtKB-EC"/>
</dbReference>
<keyword evidence="3 9" id="KW-0436">Ligase</keyword>